<reference evidence="7" key="1">
    <citation type="submission" date="2017-12" db="EMBL/GenBank/DDBJ databases">
        <title>Genome Sequencing Reveals a Rich Biosynthetic Potential.</title>
        <authorList>
            <person name="Bertrand R.L."/>
            <person name="Abdel-Hameed M.E."/>
            <person name="Sorensen J.L."/>
        </authorList>
    </citation>
    <scope>NUCLEOTIDE SEQUENCE</scope>
</reference>
<feature type="transmembrane region" description="Helical" evidence="6">
    <location>
        <begin position="60"/>
        <end position="79"/>
    </location>
</feature>
<evidence type="ECO:0000256" key="1">
    <source>
        <dbReference type="ARBA" id="ARBA00004141"/>
    </source>
</evidence>
<keyword evidence="3 6" id="KW-1133">Transmembrane helix</keyword>
<feature type="transmembrane region" description="Helical" evidence="6">
    <location>
        <begin position="259"/>
        <end position="278"/>
    </location>
</feature>
<dbReference type="PANTHER" id="PTHR31465:SF9">
    <property type="entry name" value="SPHINGOID LONG-CHAIN BASE TRANSPORTER RSB1"/>
    <property type="match status" value="1"/>
</dbReference>
<dbReference type="Pfam" id="PF04479">
    <property type="entry name" value="RTA1"/>
    <property type="match status" value="1"/>
</dbReference>
<dbReference type="GO" id="GO:0000324">
    <property type="term" value="C:fungal-type vacuole"/>
    <property type="evidence" value="ECO:0007669"/>
    <property type="project" value="TreeGrafter"/>
</dbReference>
<feature type="transmembrane region" description="Helical" evidence="6">
    <location>
        <begin position="218"/>
        <end position="239"/>
    </location>
</feature>
<sequence>MSGLHYILPRAQQCTSISQDCPLSKSFYGYAPSLAPNVVMLVLFSATLVAHGVQGTYYRAWGTLTAMGWGCICEILGYVGRLMMHKNPFNLDGFLIQICCLTIAPAFFSAAIYLCLSRIVLLFGADVSRLSPKMYAYIFISCDIISLALQGAGGGLASIAAQNNTPLGTGDNVQLAGLAFQVGSLALFGLCAAEYAWRVHRDPTALARAREIFSYNKSLNLCFAALGLSYTAIMTRCIYRVIELSSGWGSTLMKEQTDFVALEGAMIVVAVVALNSFYPGKYLNRAIDPSFEQKSTGSSEHSEKGSEGVTPEHMF</sequence>
<evidence type="ECO:0000256" key="3">
    <source>
        <dbReference type="ARBA" id="ARBA00022989"/>
    </source>
</evidence>
<dbReference type="InterPro" id="IPR007568">
    <property type="entry name" value="RTA1"/>
</dbReference>
<keyword evidence="2 6" id="KW-0812">Transmembrane</keyword>
<evidence type="ECO:0000256" key="5">
    <source>
        <dbReference type="SAM" id="MobiDB-lite"/>
    </source>
</evidence>
<name>A0A2K9YDG2_CLAUC</name>
<dbReference type="AlphaFoldDB" id="A0A2K9YDG2"/>
<proteinExistence type="predicted"/>
<feature type="region of interest" description="Disordered" evidence="5">
    <location>
        <begin position="292"/>
        <end position="315"/>
    </location>
</feature>
<feature type="transmembrane region" description="Helical" evidence="6">
    <location>
        <begin position="34"/>
        <end position="53"/>
    </location>
</feature>
<dbReference type="PANTHER" id="PTHR31465">
    <property type="entry name" value="PROTEIN RTA1-RELATED"/>
    <property type="match status" value="1"/>
</dbReference>
<keyword evidence="4 6" id="KW-0472">Membrane</keyword>
<feature type="transmembrane region" description="Helical" evidence="6">
    <location>
        <begin position="135"/>
        <end position="161"/>
    </location>
</feature>
<feature type="transmembrane region" description="Helical" evidence="6">
    <location>
        <begin position="173"/>
        <end position="197"/>
    </location>
</feature>
<evidence type="ECO:0000313" key="7">
    <source>
        <dbReference type="EMBL" id="AUW30897.1"/>
    </source>
</evidence>
<evidence type="ECO:0000256" key="2">
    <source>
        <dbReference type="ARBA" id="ARBA00022692"/>
    </source>
</evidence>
<evidence type="ECO:0000256" key="4">
    <source>
        <dbReference type="ARBA" id="ARBA00023136"/>
    </source>
</evidence>
<comment type="subcellular location">
    <subcellularLocation>
        <location evidence="1">Membrane</location>
        <topology evidence="1">Multi-pass membrane protein</topology>
    </subcellularLocation>
</comment>
<dbReference type="EMBL" id="MG777481">
    <property type="protein sequence ID" value="AUW30897.1"/>
    <property type="molecule type" value="Genomic_DNA"/>
</dbReference>
<organism evidence="7">
    <name type="scientific">Cladonia uncialis subsp. uncialis</name>
    <dbReference type="NCBI Taxonomy" id="180999"/>
    <lineage>
        <taxon>Eukaryota</taxon>
        <taxon>Fungi</taxon>
        <taxon>Dikarya</taxon>
        <taxon>Ascomycota</taxon>
        <taxon>Pezizomycotina</taxon>
        <taxon>Lecanoromycetes</taxon>
        <taxon>OSLEUM clade</taxon>
        <taxon>Lecanoromycetidae</taxon>
        <taxon>Lecanorales</taxon>
        <taxon>Lecanorineae</taxon>
        <taxon>Cladoniaceae</taxon>
        <taxon>Cladonia</taxon>
    </lineage>
</organism>
<dbReference type="GO" id="GO:0005886">
    <property type="term" value="C:plasma membrane"/>
    <property type="evidence" value="ECO:0007669"/>
    <property type="project" value="TreeGrafter"/>
</dbReference>
<protein>
    <submittedName>
        <fullName evidence="7">Putative RTA-like protein</fullName>
    </submittedName>
</protein>
<accession>A0A2K9YDG2</accession>
<feature type="transmembrane region" description="Helical" evidence="6">
    <location>
        <begin position="94"/>
        <end position="123"/>
    </location>
</feature>
<evidence type="ECO:0000256" key="6">
    <source>
        <dbReference type="SAM" id="Phobius"/>
    </source>
</evidence>